<evidence type="ECO:0000256" key="1">
    <source>
        <dbReference type="ARBA" id="ARBA00005417"/>
    </source>
</evidence>
<dbReference type="Proteomes" id="UP000324233">
    <property type="component" value="Chromosome"/>
</dbReference>
<evidence type="ECO:0000259" key="5">
    <source>
        <dbReference type="PROSITE" id="PS50893"/>
    </source>
</evidence>
<dbReference type="PANTHER" id="PTHR46743">
    <property type="entry name" value="TEICHOIC ACIDS EXPORT ATP-BINDING PROTEIN TAGH"/>
    <property type="match status" value="1"/>
</dbReference>
<evidence type="ECO:0000313" key="6">
    <source>
        <dbReference type="EMBL" id="QEH37849.1"/>
    </source>
</evidence>
<dbReference type="Pfam" id="PF14524">
    <property type="entry name" value="Wzt_C"/>
    <property type="match status" value="1"/>
</dbReference>
<proteinExistence type="inferred from homology"/>
<dbReference type="GO" id="GO:0016020">
    <property type="term" value="C:membrane"/>
    <property type="evidence" value="ECO:0007669"/>
    <property type="project" value="InterPro"/>
</dbReference>
<keyword evidence="3" id="KW-0547">Nucleotide-binding</keyword>
<dbReference type="PANTHER" id="PTHR46743:SF2">
    <property type="entry name" value="TEICHOIC ACIDS EXPORT ATP-BINDING PROTEIN TAGH"/>
    <property type="match status" value="1"/>
</dbReference>
<dbReference type="Pfam" id="PF00005">
    <property type="entry name" value="ABC_tran"/>
    <property type="match status" value="1"/>
</dbReference>
<reference evidence="6 7" key="1">
    <citation type="submission" date="2019-08" db="EMBL/GenBank/DDBJ databases">
        <title>Deep-cultivation of Planctomycetes and their phenomic and genomic characterization uncovers novel biology.</title>
        <authorList>
            <person name="Wiegand S."/>
            <person name="Jogler M."/>
            <person name="Boedeker C."/>
            <person name="Pinto D."/>
            <person name="Vollmers J."/>
            <person name="Rivas-Marin E."/>
            <person name="Kohn T."/>
            <person name="Peeters S.H."/>
            <person name="Heuer A."/>
            <person name="Rast P."/>
            <person name="Oberbeckmann S."/>
            <person name="Bunk B."/>
            <person name="Jeske O."/>
            <person name="Meyerdierks A."/>
            <person name="Storesund J.E."/>
            <person name="Kallscheuer N."/>
            <person name="Luecker S."/>
            <person name="Lage O.M."/>
            <person name="Pohl T."/>
            <person name="Merkel B.J."/>
            <person name="Hornburger P."/>
            <person name="Mueller R.-W."/>
            <person name="Bruemmer F."/>
            <person name="Labrenz M."/>
            <person name="Spormann A.M."/>
            <person name="Op den Camp H."/>
            <person name="Overmann J."/>
            <person name="Amann R."/>
            <person name="Jetten M.S.M."/>
            <person name="Mascher T."/>
            <person name="Medema M.H."/>
            <person name="Devos D.P."/>
            <person name="Kaster A.-K."/>
            <person name="Ovreas L."/>
            <person name="Rohde M."/>
            <person name="Galperin M.Y."/>
            <person name="Jogler C."/>
        </authorList>
    </citation>
    <scope>NUCLEOTIDE SEQUENCE [LARGE SCALE GENOMIC DNA]</scope>
    <source>
        <strain evidence="6 7">OJF2</strain>
    </source>
</reference>
<evidence type="ECO:0000256" key="2">
    <source>
        <dbReference type="ARBA" id="ARBA00022448"/>
    </source>
</evidence>
<dbReference type="PROSITE" id="PS50893">
    <property type="entry name" value="ABC_TRANSPORTER_2"/>
    <property type="match status" value="1"/>
</dbReference>
<dbReference type="AlphaFoldDB" id="A0A5B9WC94"/>
<organism evidence="6 7">
    <name type="scientific">Aquisphaera giovannonii</name>
    <dbReference type="NCBI Taxonomy" id="406548"/>
    <lineage>
        <taxon>Bacteria</taxon>
        <taxon>Pseudomonadati</taxon>
        <taxon>Planctomycetota</taxon>
        <taxon>Planctomycetia</taxon>
        <taxon>Isosphaerales</taxon>
        <taxon>Isosphaeraceae</taxon>
        <taxon>Aquisphaera</taxon>
    </lineage>
</organism>
<dbReference type="GO" id="GO:0140359">
    <property type="term" value="F:ABC-type transporter activity"/>
    <property type="evidence" value="ECO:0007669"/>
    <property type="project" value="InterPro"/>
</dbReference>
<name>A0A5B9WC94_9BACT</name>
<protein>
    <submittedName>
        <fullName evidence="6">Teichoic acids export ATP-binding protein TagH</fullName>
    </submittedName>
</protein>
<dbReference type="GO" id="GO:0005524">
    <property type="term" value="F:ATP binding"/>
    <property type="evidence" value="ECO:0007669"/>
    <property type="project" value="UniProtKB-KW"/>
</dbReference>
<keyword evidence="4 6" id="KW-0067">ATP-binding</keyword>
<dbReference type="InterPro" id="IPR003593">
    <property type="entry name" value="AAA+_ATPase"/>
</dbReference>
<evidence type="ECO:0000256" key="3">
    <source>
        <dbReference type="ARBA" id="ARBA00022741"/>
    </source>
</evidence>
<dbReference type="EMBL" id="CP042997">
    <property type="protein sequence ID" value="QEH37849.1"/>
    <property type="molecule type" value="Genomic_DNA"/>
</dbReference>
<dbReference type="KEGG" id="agv:OJF2_64410"/>
<dbReference type="CDD" id="cd03220">
    <property type="entry name" value="ABC_KpsT_Wzt"/>
    <property type="match status" value="1"/>
</dbReference>
<dbReference type="SMART" id="SM00382">
    <property type="entry name" value="AAA"/>
    <property type="match status" value="1"/>
</dbReference>
<dbReference type="RefSeq" id="WP_148597360.1">
    <property type="nucleotide sequence ID" value="NZ_CP042997.1"/>
</dbReference>
<dbReference type="Gene3D" id="3.40.50.300">
    <property type="entry name" value="P-loop containing nucleotide triphosphate hydrolases"/>
    <property type="match status" value="1"/>
</dbReference>
<feature type="domain" description="ABC transporter" evidence="5">
    <location>
        <begin position="37"/>
        <end position="266"/>
    </location>
</feature>
<keyword evidence="7" id="KW-1185">Reference proteome</keyword>
<dbReference type="CDD" id="cd10147">
    <property type="entry name" value="Wzt_C-like"/>
    <property type="match status" value="1"/>
</dbReference>
<accession>A0A5B9WC94</accession>
<dbReference type="GO" id="GO:0016887">
    <property type="term" value="F:ATP hydrolysis activity"/>
    <property type="evidence" value="ECO:0007669"/>
    <property type="project" value="InterPro"/>
</dbReference>
<dbReference type="InterPro" id="IPR015860">
    <property type="entry name" value="ABC_transpr_TagH-like"/>
</dbReference>
<dbReference type="InterPro" id="IPR027417">
    <property type="entry name" value="P-loop_NTPase"/>
</dbReference>
<dbReference type="InterPro" id="IPR003439">
    <property type="entry name" value="ABC_transporter-like_ATP-bd"/>
</dbReference>
<dbReference type="Gene3D" id="2.70.50.60">
    <property type="entry name" value="abc- transporter (atp binding component) like domain"/>
    <property type="match status" value="1"/>
</dbReference>
<dbReference type="SUPFAM" id="SSF52540">
    <property type="entry name" value="P-loop containing nucleoside triphosphate hydrolases"/>
    <property type="match status" value="1"/>
</dbReference>
<dbReference type="InterPro" id="IPR050683">
    <property type="entry name" value="Bact_Polysacc_Export_ATP-bd"/>
</dbReference>
<comment type="similarity">
    <text evidence="1">Belongs to the ABC transporter superfamily.</text>
</comment>
<evidence type="ECO:0000313" key="7">
    <source>
        <dbReference type="Proteomes" id="UP000324233"/>
    </source>
</evidence>
<gene>
    <name evidence="6" type="primary">tagH_3</name>
    <name evidence="6" type="ORF">OJF2_64410</name>
</gene>
<dbReference type="InterPro" id="IPR029439">
    <property type="entry name" value="Wzt_C"/>
</dbReference>
<sequence length="417" mass="46822">MNHAITVDGLSKFYRLGEQQKGRYRTLRESITEVIGARLKRVSRLGRSGRLNDGGTTEHWALRDVSFEVQPGEAIGIIGRNGAGKSTLLKILSQITEPTEGGVTLEGRLGSLLEVGTGFHPELTGRENIFLNGAILGMPRKEIMRKYDAIVEFSEIGKFIDTPVKRYSSGMYVKLAFSVAAHMEPDILLIDEVLSVGDLAFQRKCLDHAKRLKRRNTTLLFVSHNMFSIKAMCDRAIFLSEGRVVSDGATDGVIEEYERESRLDVAGWATGIVGSDPTQCPVYIREFELLNEDGRPCTLFQHGERMRLRLHYTARELVKNPNFNVSFIRSDNVACCNYNTRMDGFATGTIDGHGVIELITPRIKLVADLYSIGLLIWDHDYQRLHCAQIGKNFHVSHDMLNTEFGVYHEPAEWAWGA</sequence>
<keyword evidence="2" id="KW-0813">Transport</keyword>
<evidence type="ECO:0000256" key="4">
    <source>
        <dbReference type="ARBA" id="ARBA00022840"/>
    </source>
</evidence>
<dbReference type="OrthoDB" id="9778870at2"/>